<feature type="region of interest" description="Disordered" evidence="1">
    <location>
        <begin position="1"/>
        <end position="40"/>
    </location>
</feature>
<proteinExistence type="predicted"/>
<gene>
    <name evidence="2" type="ORF">DILT_LOCUS14576</name>
</gene>
<keyword evidence="3" id="KW-1185">Reference proteome</keyword>
<feature type="compositionally biased region" description="Polar residues" evidence="1">
    <location>
        <begin position="170"/>
        <end position="181"/>
    </location>
</feature>
<reference evidence="2 3" key="1">
    <citation type="submission" date="2018-11" db="EMBL/GenBank/DDBJ databases">
        <authorList>
            <consortium name="Pathogen Informatics"/>
        </authorList>
    </citation>
    <scope>NUCLEOTIDE SEQUENCE [LARGE SCALE GENOMIC DNA]</scope>
</reference>
<evidence type="ECO:0000256" key="1">
    <source>
        <dbReference type="SAM" id="MobiDB-lite"/>
    </source>
</evidence>
<protein>
    <submittedName>
        <fullName evidence="2">Uncharacterized protein</fullName>
    </submittedName>
</protein>
<feature type="region of interest" description="Disordered" evidence="1">
    <location>
        <begin position="124"/>
        <end position="181"/>
    </location>
</feature>
<feature type="non-terminal residue" evidence="2">
    <location>
        <position position="181"/>
    </location>
</feature>
<dbReference type="EMBL" id="UYRU01074887">
    <property type="protein sequence ID" value="VDN25164.1"/>
    <property type="molecule type" value="Genomic_DNA"/>
</dbReference>
<name>A0A3P7M795_DIBLA</name>
<dbReference type="Proteomes" id="UP000281553">
    <property type="component" value="Unassembled WGS sequence"/>
</dbReference>
<sequence length="181" mass="20883">MGRCQADHRPQRRTKPRSINSTRRPPRGFGGPILRRDSHTACSGPPPGGIALEVWEANQCMIAQLRSENEQLKRELKECQLELKTVQRQCKVQGAVGREAEMPMLVDRLNAEVRSLQIQLRRKSEQVENAERRATELEQRMMPLLEQRERESKQQRDGSGGLSVKRQQHLIETQKVSLERE</sequence>
<evidence type="ECO:0000313" key="3">
    <source>
        <dbReference type="Proteomes" id="UP000281553"/>
    </source>
</evidence>
<dbReference type="AlphaFoldDB" id="A0A3P7M795"/>
<accession>A0A3P7M795</accession>
<organism evidence="2 3">
    <name type="scientific">Dibothriocephalus latus</name>
    <name type="common">Fish tapeworm</name>
    <name type="synonym">Diphyllobothrium latum</name>
    <dbReference type="NCBI Taxonomy" id="60516"/>
    <lineage>
        <taxon>Eukaryota</taxon>
        <taxon>Metazoa</taxon>
        <taxon>Spiralia</taxon>
        <taxon>Lophotrochozoa</taxon>
        <taxon>Platyhelminthes</taxon>
        <taxon>Cestoda</taxon>
        <taxon>Eucestoda</taxon>
        <taxon>Diphyllobothriidea</taxon>
        <taxon>Diphyllobothriidae</taxon>
        <taxon>Dibothriocephalus</taxon>
    </lineage>
</organism>
<dbReference type="OrthoDB" id="6283759at2759"/>
<feature type="compositionally biased region" description="Basic and acidic residues" evidence="1">
    <location>
        <begin position="146"/>
        <end position="156"/>
    </location>
</feature>
<evidence type="ECO:0000313" key="2">
    <source>
        <dbReference type="EMBL" id="VDN25164.1"/>
    </source>
</evidence>
<feature type="compositionally biased region" description="Basic and acidic residues" evidence="1">
    <location>
        <begin position="124"/>
        <end position="139"/>
    </location>
</feature>